<evidence type="ECO:0000256" key="1">
    <source>
        <dbReference type="ARBA" id="ARBA00010105"/>
    </source>
</evidence>
<dbReference type="AlphaFoldDB" id="A0A7R9QDB4"/>
<reference evidence="2" key="1">
    <citation type="submission" date="2020-11" db="EMBL/GenBank/DDBJ databases">
        <authorList>
            <person name="Tran Van P."/>
        </authorList>
    </citation>
    <scope>NUCLEOTIDE SEQUENCE</scope>
</reference>
<gene>
    <name evidence="2" type="ORF">OSB1V03_LOCUS18716</name>
</gene>
<sequence>NLIPHWNEVSSDDILYKQFLKGIELVGHEFKDRVHYYGEVWWPARQLLQSAIDSRLDVHSNGQIIELKQVFPWKEHLFLMEKSDSIQPEIKFVIFQDSKGKWRVQAVPLSSHSFELRVPLKSEWRGLRDQELSKVSQIDGCVFVHSSGFIGGNDSREGVIEMAVKTLDAVVDQNHSK</sequence>
<dbReference type="PANTHER" id="PTHR11215">
    <property type="entry name" value="METAL DEPENDENT HYDROLASE - RELATED"/>
    <property type="match status" value="1"/>
</dbReference>
<evidence type="ECO:0000313" key="2">
    <source>
        <dbReference type="EMBL" id="CAD7641566.1"/>
    </source>
</evidence>
<keyword evidence="3" id="KW-1185">Reference proteome</keyword>
<dbReference type="EMBL" id="CAJPIZ010025475">
    <property type="protein sequence ID" value="CAG2118766.1"/>
    <property type="molecule type" value="Genomic_DNA"/>
</dbReference>
<dbReference type="Pfam" id="PF03690">
    <property type="entry name" value="MYG1_exonuc"/>
    <property type="match status" value="1"/>
</dbReference>
<dbReference type="OrthoDB" id="10265310at2759"/>
<protein>
    <recommendedName>
        <fullName evidence="4">MYG1 protein</fullName>
    </recommendedName>
</protein>
<dbReference type="EMBL" id="OC880050">
    <property type="protein sequence ID" value="CAD7641566.1"/>
    <property type="molecule type" value="Genomic_DNA"/>
</dbReference>
<feature type="non-terminal residue" evidence="2">
    <location>
        <position position="1"/>
    </location>
</feature>
<comment type="similarity">
    <text evidence="1">Belongs to the MYG1 family.</text>
</comment>
<dbReference type="GO" id="GO:0005634">
    <property type="term" value="C:nucleus"/>
    <property type="evidence" value="ECO:0007669"/>
    <property type="project" value="TreeGrafter"/>
</dbReference>
<dbReference type="InterPro" id="IPR003226">
    <property type="entry name" value="MYG1_exonuclease"/>
</dbReference>
<dbReference type="Proteomes" id="UP000759131">
    <property type="component" value="Unassembled WGS sequence"/>
</dbReference>
<evidence type="ECO:0000313" key="3">
    <source>
        <dbReference type="Proteomes" id="UP000759131"/>
    </source>
</evidence>
<dbReference type="PANTHER" id="PTHR11215:SF1">
    <property type="entry name" value="MYG1 EXONUCLEASE"/>
    <property type="match status" value="1"/>
</dbReference>
<evidence type="ECO:0008006" key="4">
    <source>
        <dbReference type="Google" id="ProtNLM"/>
    </source>
</evidence>
<organism evidence="2">
    <name type="scientific">Medioppia subpectinata</name>
    <dbReference type="NCBI Taxonomy" id="1979941"/>
    <lineage>
        <taxon>Eukaryota</taxon>
        <taxon>Metazoa</taxon>
        <taxon>Ecdysozoa</taxon>
        <taxon>Arthropoda</taxon>
        <taxon>Chelicerata</taxon>
        <taxon>Arachnida</taxon>
        <taxon>Acari</taxon>
        <taxon>Acariformes</taxon>
        <taxon>Sarcoptiformes</taxon>
        <taxon>Oribatida</taxon>
        <taxon>Brachypylina</taxon>
        <taxon>Oppioidea</taxon>
        <taxon>Oppiidae</taxon>
        <taxon>Medioppia</taxon>
    </lineage>
</organism>
<accession>A0A7R9QDB4</accession>
<dbReference type="GO" id="GO:0005737">
    <property type="term" value="C:cytoplasm"/>
    <property type="evidence" value="ECO:0007669"/>
    <property type="project" value="TreeGrafter"/>
</dbReference>
<proteinExistence type="inferred from homology"/>
<name>A0A7R9QDB4_9ACAR</name>